<evidence type="ECO:0000313" key="3">
    <source>
        <dbReference type="Proteomes" id="UP000199800"/>
    </source>
</evidence>
<accession>A0A1I0EY97</accession>
<protein>
    <submittedName>
        <fullName evidence="2">HD domain-containing protein</fullName>
    </submittedName>
</protein>
<proteinExistence type="predicted"/>
<dbReference type="OrthoDB" id="1669667at2"/>
<dbReference type="Pfam" id="PF01966">
    <property type="entry name" value="HD"/>
    <property type="match status" value="1"/>
</dbReference>
<evidence type="ECO:0000313" key="2">
    <source>
        <dbReference type="EMBL" id="SET50626.1"/>
    </source>
</evidence>
<dbReference type="InterPro" id="IPR003607">
    <property type="entry name" value="HD/PDEase_dom"/>
</dbReference>
<dbReference type="InterPro" id="IPR006674">
    <property type="entry name" value="HD_domain"/>
</dbReference>
<keyword evidence="3" id="KW-1185">Reference proteome</keyword>
<feature type="domain" description="HD/PDEase" evidence="1">
    <location>
        <begin position="29"/>
        <end position="144"/>
    </location>
</feature>
<reference evidence="2 3" key="1">
    <citation type="submission" date="2016-10" db="EMBL/GenBank/DDBJ databases">
        <authorList>
            <person name="de Groot N.N."/>
        </authorList>
    </citation>
    <scope>NUCLEOTIDE SEQUENCE [LARGE SCALE GENOMIC DNA]</scope>
    <source>
        <strain evidence="2 3">DSM 1801</strain>
    </source>
</reference>
<dbReference type="SUPFAM" id="SSF109604">
    <property type="entry name" value="HD-domain/PDEase-like"/>
    <property type="match status" value="1"/>
</dbReference>
<evidence type="ECO:0000259" key="1">
    <source>
        <dbReference type="SMART" id="SM00471"/>
    </source>
</evidence>
<dbReference type="Gene3D" id="1.10.3210.10">
    <property type="entry name" value="Hypothetical protein af1432"/>
    <property type="match status" value="1"/>
</dbReference>
<sequence>MERLEKLLDLPDYKVVLEQIEDFEKERIYCRHGKEHFRDVARIAYILSLENKLELSKEMIYVTAFLHDMGRAYEYKGFCSHESGSVLMALDWLPKCGFTEEQIKEIITAIKEHRKNGADGTLGKVLYQADKLSRDCFSCKAQAACKWPDEKKNRHILY</sequence>
<gene>
    <name evidence="2" type="ORF">SAMN04487772_12631</name>
</gene>
<dbReference type="Proteomes" id="UP000199800">
    <property type="component" value="Unassembled WGS sequence"/>
</dbReference>
<dbReference type="AlphaFoldDB" id="A0A1I0EY97"/>
<dbReference type="SMART" id="SM00471">
    <property type="entry name" value="HDc"/>
    <property type="match status" value="1"/>
</dbReference>
<dbReference type="CDD" id="cd00077">
    <property type="entry name" value="HDc"/>
    <property type="match status" value="1"/>
</dbReference>
<dbReference type="RefSeq" id="WP_092478673.1">
    <property type="nucleotide sequence ID" value="NZ_FOHN01000026.1"/>
</dbReference>
<dbReference type="EMBL" id="FOHN01000026">
    <property type="protein sequence ID" value="SET50626.1"/>
    <property type="molecule type" value="Genomic_DNA"/>
</dbReference>
<name>A0A1I0EY97_9FIRM</name>
<dbReference type="STRING" id="29364.SAMN04487772_12631"/>
<organism evidence="2 3">
    <name type="scientific">[Clostridium] polysaccharolyticum</name>
    <dbReference type="NCBI Taxonomy" id="29364"/>
    <lineage>
        <taxon>Bacteria</taxon>
        <taxon>Bacillati</taxon>
        <taxon>Bacillota</taxon>
        <taxon>Clostridia</taxon>
        <taxon>Lachnospirales</taxon>
        <taxon>Lachnospiraceae</taxon>
    </lineage>
</organism>